<dbReference type="GeneID" id="116292221"/>
<dbReference type="InParanoid" id="A0A6P8HG11"/>
<reference evidence="5" key="1">
    <citation type="submission" date="2025-08" db="UniProtKB">
        <authorList>
            <consortium name="RefSeq"/>
        </authorList>
    </citation>
    <scope>IDENTIFICATION</scope>
    <source>
        <tissue evidence="5">Tentacle</tissue>
    </source>
</reference>
<keyword evidence="4" id="KW-1185">Reference proteome</keyword>
<dbReference type="InterPro" id="IPR000884">
    <property type="entry name" value="TSP1_rpt"/>
</dbReference>
<dbReference type="AlphaFoldDB" id="A0A6P8HG11"/>
<dbReference type="InterPro" id="IPR036383">
    <property type="entry name" value="TSP1_rpt_sf"/>
</dbReference>
<keyword evidence="3" id="KW-1133">Transmembrane helix</keyword>
<keyword evidence="3" id="KW-0812">Transmembrane</keyword>
<dbReference type="SUPFAM" id="SSF82895">
    <property type="entry name" value="TSP-1 type 1 repeat"/>
    <property type="match status" value="5"/>
</dbReference>
<dbReference type="OrthoDB" id="5917978at2759"/>
<accession>A0A6P8HG11</accession>
<dbReference type="KEGG" id="aten:116292221"/>
<dbReference type="RefSeq" id="XP_031555349.1">
    <property type="nucleotide sequence ID" value="XM_031699489.1"/>
</dbReference>
<gene>
    <name evidence="5" type="primary">LOC116292221</name>
</gene>
<evidence type="ECO:0000256" key="1">
    <source>
        <dbReference type="ARBA" id="ARBA00022737"/>
    </source>
</evidence>
<dbReference type="Pfam" id="PF00090">
    <property type="entry name" value="TSP_1"/>
    <property type="match status" value="5"/>
</dbReference>
<sequence length="532" mass="57835">MASMCKCCRKNERVHDLIQVREALNVTPQPEQPQEEVAEQYGCLTRFLIYGLLGGSVMIILVVVLSVALTLENSKDLSKQRDELPINKSLEWSEWGVCSRTCGNGTRTRQLDCSTTTGPCNSSILDTQDCNNYVCPTDFSQWGLWSSCSVTCGGGLQERNRTCIVEVCSNARKEIRACNQHHCDFSPWNLWSSCSVSCGGGLQVRNRTCTNQDCSGVRQEKRVCNEQTCDFSQWSPWTSCSVTCGEGSQSRIRICRIQACSGISEENRACTQQPCEFGDWGPWSTCTASCGGGCQSRNRTCIVQQCSGITQENMICNERSCEGNLICSRKTLNICSSYLKTWKVRELNPAYITLDRCTLDDMSDVSELLLLVGRSENIDDYGKYEVVKVNTCAARSCVVPLASPLSKLYNLSSKPCEIIAQGLVKFDNVTLTHWCTLTCHTQSGSLGSILALRATNMIIDSTSQIDVTGKGFIGGIGGGTDGSGGHGGETFRCQRGYIGKGGNGGQDGGGGGGAGDGMHNIHICYLPARRSG</sequence>
<proteinExistence type="predicted"/>
<feature type="transmembrane region" description="Helical" evidence="3">
    <location>
        <begin position="47"/>
        <end position="71"/>
    </location>
</feature>
<keyword evidence="2" id="KW-1015">Disulfide bond</keyword>
<evidence type="ECO:0000313" key="4">
    <source>
        <dbReference type="Proteomes" id="UP000515163"/>
    </source>
</evidence>
<dbReference type="SMART" id="SM00209">
    <property type="entry name" value="TSP1"/>
    <property type="match status" value="5"/>
</dbReference>
<dbReference type="InterPro" id="IPR052065">
    <property type="entry name" value="Compl_asym_regulator"/>
</dbReference>
<keyword evidence="1" id="KW-0677">Repeat</keyword>
<name>A0A6P8HG11_ACTTE</name>
<dbReference type="PROSITE" id="PS50092">
    <property type="entry name" value="TSP1"/>
    <property type="match status" value="5"/>
</dbReference>
<dbReference type="Proteomes" id="UP000515163">
    <property type="component" value="Unplaced"/>
</dbReference>
<evidence type="ECO:0000256" key="3">
    <source>
        <dbReference type="SAM" id="Phobius"/>
    </source>
</evidence>
<keyword evidence="3" id="KW-0472">Membrane</keyword>
<protein>
    <submittedName>
        <fullName evidence="5">Adhesion G protein-coupled receptor B1-like</fullName>
    </submittedName>
</protein>
<evidence type="ECO:0000313" key="5">
    <source>
        <dbReference type="RefSeq" id="XP_031555349.1"/>
    </source>
</evidence>
<dbReference type="PANTHER" id="PTHR22906">
    <property type="entry name" value="PROPERDIN"/>
    <property type="match status" value="1"/>
</dbReference>
<organism evidence="4 5">
    <name type="scientific">Actinia tenebrosa</name>
    <name type="common">Australian red waratah sea anemone</name>
    <dbReference type="NCBI Taxonomy" id="6105"/>
    <lineage>
        <taxon>Eukaryota</taxon>
        <taxon>Metazoa</taxon>
        <taxon>Cnidaria</taxon>
        <taxon>Anthozoa</taxon>
        <taxon>Hexacorallia</taxon>
        <taxon>Actiniaria</taxon>
        <taxon>Actiniidae</taxon>
        <taxon>Actinia</taxon>
    </lineage>
</organism>
<evidence type="ECO:0000256" key="2">
    <source>
        <dbReference type="ARBA" id="ARBA00023157"/>
    </source>
</evidence>
<dbReference type="Gene3D" id="2.20.100.10">
    <property type="entry name" value="Thrombospondin type-1 (TSP1) repeat"/>
    <property type="match status" value="5"/>
</dbReference>